<name>A0A4R7BEQ7_9NEIS</name>
<comment type="pathway">
    <text evidence="10">Glycolipid biosynthesis; lipid IV(A) biosynthesis; lipid IV(A) from (3R)-3-hydroxytetradecanoyl-[acyl-carrier-protein] and UDP-N-acetyl-alpha-D-glucosamine: step 4/6.</text>
</comment>
<evidence type="ECO:0000256" key="4">
    <source>
        <dbReference type="ARBA" id="ARBA00022556"/>
    </source>
</evidence>
<dbReference type="EMBL" id="SNZP01000002">
    <property type="protein sequence ID" value="TDR82246.1"/>
    <property type="molecule type" value="Genomic_DNA"/>
</dbReference>
<dbReference type="PANTHER" id="PTHR34990">
    <property type="entry name" value="UDP-2,3-DIACYLGLUCOSAMINE HYDROLASE-RELATED"/>
    <property type="match status" value="1"/>
</dbReference>
<feature type="binding site" evidence="10">
    <location>
        <position position="41"/>
    </location>
    <ligand>
        <name>Mn(2+)</name>
        <dbReference type="ChEBI" id="CHEBI:29035"/>
        <label>2</label>
    </ligand>
</feature>
<comment type="cofactor">
    <cofactor evidence="10">
        <name>Mn(2+)</name>
        <dbReference type="ChEBI" id="CHEBI:29035"/>
    </cofactor>
    <text evidence="10">Binds 2 Mn(2+) ions per subunit in a binuclear metal center.</text>
</comment>
<evidence type="ECO:0000256" key="7">
    <source>
        <dbReference type="ARBA" id="ARBA00023098"/>
    </source>
</evidence>
<feature type="binding site" evidence="10">
    <location>
        <position position="78"/>
    </location>
    <ligand>
        <name>Mn(2+)</name>
        <dbReference type="ChEBI" id="CHEBI:29035"/>
        <label>2</label>
    </ligand>
</feature>
<feature type="binding site" evidence="10">
    <location>
        <position position="121"/>
    </location>
    <ligand>
        <name>substrate</name>
    </ligand>
</feature>
<dbReference type="Gene3D" id="3.60.21.10">
    <property type="match status" value="1"/>
</dbReference>
<feature type="binding site" evidence="10">
    <location>
        <position position="163"/>
    </location>
    <ligand>
        <name>substrate</name>
    </ligand>
</feature>
<comment type="function">
    <text evidence="10">Hydrolyzes the pyrophosphate bond of UDP-2,3-diacylglucosamine to yield 2,3-diacylglucosamine 1-phosphate (lipid X) and UMP by catalyzing the attack of water at the alpha-P atom. Involved in the biosynthesis of lipid A, a phosphorylated glycolipid that anchors the lipopolysaccharide to the outer membrane of the cell.</text>
</comment>
<dbReference type="Pfam" id="PF00149">
    <property type="entry name" value="Metallophos"/>
    <property type="match status" value="1"/>
</dbReference>
<keyword evidence="1 10" id="KW-1003">Cell membrane</keyword>
<dbReference type="OrthoDB" id="9783283at2"/>
<evidence type="ECO:0000259" key="11">
    <source>
        <dbReference type="Pfam" id="PF00149"/>
    </source>
</evidence>
<dbReference type="EC" id="3.6.1.54" evidence="10"/>
<evidence type="ECO:0000256" key="9">
    <source>
        <dbReference type="ARBA" id="ARBA00023211"/>
    </source>
</evidence>
<dbReference type="NCBIfam" id="NF003743">
    <property type="entry name" value="PRK05340.1"/>
    <property type="match status" value="1"/>
</dbReference>
<evidence type="ECO:0000313" key="12">
    <source>
        <dbReference type="EMBL" id="TDR82246.1"/>
    </source>
</evidence>
<keyword evidence="6 10" id="KW-0378">Hydrolase</keyword>
<evidence type="ECO:0000256" key="2">
    <source>
        <dbReference type="ARBA" id="ARBA00022516"/>
    </source>
</evidence>
<dbReference type="GO" id="GO:0019897">
    <property type="term" value="C:extrinsic component of plasma membrane"/>
    <property type="evidence" value="ECO:0007669"/>
    <property type="project" value="UniProtKB-UniRule"/>
</dbReference>
<evidence type="ECO:0000256" key="8">
    <source>
        <dbReference type="ARBA" id="ARBA00023136"/>
    </source>
</evidence>
<dbReference type="RefSeq" id="WP_133678657.1">
    <property type="nucleotide sequence ID" value="NZ_SNZP01000002.1"/>
</dbReference>
<comment type="caution">
    <text evidence="12">The sequence shown here is derived from an EMBL/GenBank/DDBJ whole genome shotgun (WGS) entry which is preliminary data.</text>
</comment>
<comment type="catalytic activity">
    <reaction evidence="10">
        <text>UDP-2-N,3-O-bis[(3R)-3-hydroxytetradecanoyl]-alpha-D-glucosamine + H2O = 2-N,3-O-bis[(3R)-3-hydroxytetradecanoyl]-alpha-D-glucosaminyl 1-phosphate + UMP + 2 H(+)</text>
        <dbReference type="Rhea" id="RHEA:25213"/>
        <dbReference type="ChEBI" id="CHEBI:15377"/>
        <dbReference type="ChEBI" id="CHEBI:15378"/>
        <dbReference type="ChEBI" id="CHEBI:57865"/>
        <dbReference type="ChEBI" id="CHEBI:57957"/>
        <dbReference type="ChEBI" id="CHEBI:78847"/>
        <dbReference type="EC" id="3.6.1.54"/>
    </reaction>
</comment>
<feature type="binding site" evidence="10">
    <location>
        <position position="113"/>
    </location>
    <ligand>
        <name>Mn(2+)</name>
        <dbReference type="ChEBI" id="CHEBI:29035"/>
        <label>2</label>
    </ligand>
</feature>
<evidence type="ECO:0000256" key="6">
    <source>
        <dbReference type="ARBA" id="ARBA00022801"/>
    </source>
</evidence>
<feature type="binding site" evidence="10">
    <location>
        <position position="41"/>
    </location>
    <ligand>
        <name>Mn(2+)</name>
        <dbReference type="ChEBI" id="CHEBI:29035"/>
        <label>1</label>
    </ligand>
</feature>
<feature type="binding site" evidence="10">
    <location>
        <position position="159"/>
    </location>
    <ligand>
        <name>substrate</name>
    </ligand>
</feature>
<dbReference type="Proteomes" id="UP000295611">
    <property type="component" value="Unassembled WGS sequence"/>
</dbReference>
<keyword evidence="5 10" id="KW-0479">Metal-binding</keyword>
<dbReference type="UniPathway" id="UPA00359">
    <property type="reaction ID" value="UER00480"/>
</dbReference>
<keyword evidence="2 10" id="KW-0444">Lipid biosynthesis</keyword>
<dbReference type="InterPro" id="IPR029052">
    <property type="entry name" value="Metallo-depent_PP-like"/>
</dbReference>
<dbReference type="InterPro" id="IPR010138">
    <property type="entry name" value="UDP-diacylglucosamine_Hdrlase"/>
</dbReference>
<keyword evidence="13" id="KW-1185">Reference proteome</keyword>
<keyword evidence="4 10" id="KW-0441">Lipid A biosynthesis</keyword>
<dbReference type="HAMAP" id="MF_00575">
    <property type="entry name" value="LpxH"/>
    <property type="match status" value="1"/>
</dbReference>
<keyword evidence="9 10" id="KW-0464">Manganese</keyword>
<dbReference type="InterPro" id="IPR004843">
    <property type="entry name" value="Calcineurin-like_PHP"/>
</dbReference>
<keyword evidence="3 10" id="KW-0997">Cell inner membrane</keyword>
<evidence type="ECO:0000313" key="13">
    <source>
        <dbReference type="Proteomes" id="UP000295611"/>
    </source>
</evidence>
<keyword evidence="7 10" id="KW-0443">Lipid metabolism</keyword>
<accession>A0A4R7BEQ7</accession>
<feature type="binding site" evidence="10">
    <location>
        <begin position="78"/>
        <end position="79"/>
    </location>
    <ligand>
        <name>substrate</name>
    </ligand>
</feature>
<comment type="similarity">
    <text evidence="10">Belongs to the LpxH family.</text>
</comment>
<dbReference type="GO" id="GO:0030145">
    <property type="term" value="F:manganese ion binding"/>
    <property type="evidence" value="ECO:0007669"/>
    <property type="project" value="UniProtKB-UniRule"/>
</dbReference>
<dbReference type="GO" id="GO:0009245">
    <property type="term" value="P:lipid A biosynthetic process"/>
    <property type="evidence" value="ECO:0007669"/>
    <property type="project" value="UniProtKB-UniRule"/>
</dbReference>
<feature type="binding site" evidence="10">
    <location>
        <position position="166"/>
    </location>
    <ligand>
        <name>substrate</name>
    </ligand>
</feature>
<sequence length="245" mass="27433">MAIHLISDLHLSEDTPDLNRLFLGTLDDWQGRIDALYILGDLFEYWVGDDDDSPFLRETLAAMHAFSERTPLFVMHGNRDFLLGEGFARASGAMLLTDPHPLAIGQIRYLLSHGDALCTDDTAYQQFRAQSRHPAWQHAMLARPLAERHAIARMARQESETAKRQNGLSAISDVTDGAVLALLEAHDWPLLIHGHTHRPACHVIERHGRQTQRWVIADWHDGQGGYLTLDAHGVDAHELGEPAHG</sequence>
<dbReference type="NCBIfam" id="TIGR01854">
    <property type="entry name" value="lipid_A_lpxH"/>
    <property type="match status" value="1"/>
</dbReference>
<dbReference type="CDD" id="cd07398">
    <property type="entry name" value="MPP_YbbF-LpxH"/>
    <property type="match status" value="1"/>
</dbReference>
<organism evidence="12 13">
    <name type="scientific">Paludibacterium purpuratum</name>
    <dbReference type="NCBI Taxonomy" id="1144873"/>
    <lineage>
        <taxon>Bacteria</taxon>
        <taxon>Pseudomonadati</taxon>
        <taxon>Pseudomonadota</taxon>
        <taxon>Betaproteobacteria</taxon>
        <taxon>Neisseriales</taxon>
        <taxon>Chromobacteriaceae</taxon>
        <taxon>Paludibacterium</taxon>
    </lineage>
</organism>
<evidence type="ECO:0000256" key="3">
    <source>
        <dbReference type="ARBA" id="ARBA00022519"/>
    </source>
</evidence>
<feature type="binding site" evidence="10">
    <location>
        <position position="197"/>
    </location>
    <ligand>
        <name>Mn(2+)</name>
        <dbReference type="ChEBI" id="CHEBI:29035"/>
        <label>1</label>
    </ligand>
</feature>
<dbReference type="InterPro" id="IPR043461">
    <property type="entry name" value="LpxH-like"/>
</dbReference>
<gene>
    <name evidence="10" type="primary">lpxH</name>
    <name evidence="12" type="ORF">DFP86_102363</name>
</gene>
<feature type="binding site" evidence="10">
    <location>
        <position position="8"/>
    </location>
    <ligand>
        <name>Mn(2+)</name>
        <dbReference type="ChEBI" id="CHEBI:29035"/>
        <label>1</label>
    </ligand>
</feature>
<feature type="binding site" evidence="10">
    <location>
        <position position="195"/>
    </location>
    <ligand>
        <name>substrate</name>
    </ligand>
</feature>
<reference evidence="12 13" key="1">
    <citation type="submission" date="2019-03" db="EMBL/GenBank/DDBJ databases">
        <title>Genomic Encyclopedia of Type Strains, Phase III (KMG-III): the genomes of soil and plant-associated and newly described type strains.</title>
        <authorList>
            <person name="Whitman W."/>
        </authorList>
    </citation>
    <scope>NUCLEOTIDE SEQUENCE [LARGE SCALE GENOMIC DNA]</scope>
    <source>
        <strain evidence="12 13">CECT 8976</strain>
    </source>
</reference>
<comment type="subcellular location">
    <subcellularLocation>
        <location evidence="10">Cell inner membrane</location>
        <topology evidence="10">Peripheral membrane protein</topology>
        <orientation evidence="10">Cytoplasmic side</orientation>
    </subcellularLocation>
</comment>
<feature type="binding site" evidence="10">
    <location>
        <position position="10"/>
    </location>
    <ligand>
        <name>Mn(2+)</name>
        <dbReference type="ChEBI" id="CHEBI:29035"/>
        <label>1</label>
    </ligand>
</feature>
<evidence type="ECO:0000256" key="5">
    <source>
        <dbReference type="ARBA" id="ARBA00022723"/>
    </source>
</evidence>
<dbReference type="GO" id="GO:0005737">
    <property type="term" value="C:cytoplasm"/>
    <property type="evidence" value="ECO:0007669"/>
    <property type="project" value="InterPro"/>
</dbReference>
<evidence type="ECO:0000256" key="1">
    <source>
        <dbReference type="ARBA" id="ARBA00022475"/>
    </source>
</evidence>
<proteinExistence type="inferred from homology"/>
<feature type="domain" description="Calcineurin-like phosphoesterase" evidence="11">
    <location>
        <begin position="1"/>
        <end position="199"/>
    </location>
</feature>
<keyword evidence="8 10" id="KW-0472">Membrane</keyword>
<feature type="binding site" evidence="10">
    <location>
        <position position="195"/>
    </location>
    <ligand>
        <name>Mn(2+)</name>
        <dbReference type="ChEBI" id="CHEBI:29035"/>
        <label>2</label>
    </ligand>
</feature>
<dbReference type="GO" id="GO:0008758">
    <property type="term" value="F:UDP-2,3-diacylglucosamine hydrolase activity"/>
    <property type="evidence" value="ECO:0007669"/>
    <property type="project" value="UniProtKB-UniRule"/>
</dbReference>
<dbReference type="SUPFAM" id="SSF56300">
    <property type="entry name" value="Metallo-dependent phosphatases"/>
    <property type="match status" value="1"/>
</dbReference>
<protein>
    <recommendedName>
        <fullName evidence="10">UDP-2,3-diacylglucosamine hydrolase</fullName>
        <ecNumber evidence="10">3.6.1.54</ecNumber>
    </recommendedName>
    <alternativeName>
        <fullName evidence="10">UDP-2,3-diacylglucosamine diphosphatase</fullName>
    </alternativeName>
</protein>
<evidence type="ECO:0000256" key="10">
    <source>
        <dbReference type="HAMAP-Rule" id="MF_00575"/>
    </source>
</evidence>
<dbReference type="AlphaFoldDB" id="A0A4R7BEQ7"/>
<dbReference type="PANTHER" id="PTHR34990:SF1">
    <property type="entry name" value="UDP-2,3-DIACYLGLUCOSAMINE HYDROLASE"/>
    <property type="match status" value="1"/>
</dbReference>